<evidence type="ECO:0000313" key="3">
    <source>
        <dbReference type="Proteomes" id="UP000254841"/>
    </source>
</evidence>
<accession>A0A377J1V7</accession>
<dbReference type="GO" id="GO:0016853">
    <property type="term" value="F:isomerase activity"/>
    <property type="evidence" value="ECO:0007669"/>
    <property type="project" value="UniProtKB-KW"/>
</dbReference>
<evidence type="ECO:0000313" key="2">
    <source>
        <dbReference type="EMBL" id="STO96461.1"/>
    </source>
</evidence>
<dbReference type="InterPro" id="IPR041556">
    <property type="entry name" value="DsbG_N"/>
</dbReference>
<feature type="domain" description="Disulfide isomerase DsbG N-terminal" evidence="1">
    <location>
        <begin position="30"/>
        <end position="116"/>
    </location>
</feature>
<gene>
    <name evidence="2" type="ORF">NCTC12410_00274</name>
</gene>
<dbReference type="Pfam" id="PF18257">
    <property type="entry name" value="DsbG_N"/>
    <property type="match status" value="1"/>
</dbReference>
<dbReference type="EMBL" id="UGHV01000001">
    <property type="protein sequence ID" value="STO96461.1"/>
    <property type="molecule type" value="Genomic_DNA"/>
</dbReference>
<name>A0A377J1V7_9HELI</name>
<dbReference type="SUPFAM" id="SSF52833">
    <property type="entry name" value="Thioredoxin-like"/>
    <property type="match status" value="1"/>
</dbReference>
<sequence>MIMPYIRGIRVCIYSVLLVGLAYGLDSKQLESTLQAQGLSAQVVQKVDSGLQGFTFAIVEQDRFWIPLLAHDSGKIILGISPNLVFSKDEKFDAKLEALLQKVSLHNKQITDDGVLKVFKQHANSTITIANKSAKNTLYMVLDPNCPYCKNEIEKLEEYAKDSTLVLMIVGILKQSSIDKAAAFTKLIQSAKAKNEQIAVLKRVFDKNFEPSSVRFDKPTEQGDITAKLTLIGLELQKAGLQGVPYIIKTPAK</sequence>
<dbReference type="AlphaFoldDB" id="A0A377J1V7"/>
<dbReference type="Gene3D" id="3.40.30.10">
    <property type="entry name" value="Glutaredoxin"/>
    <property type="match status" value="1"/>
</dbReference>
<dbReference type="OrthoDB" id="9800545at2"/>
<proteinExistence type="predicted"/>
<keyword evidence="2" id="KW-0413">Isomerase</keyword>
<protein>
    <submittedName>
        <fullName evidence="2">Putative disulfide isomerase</fullName>
    </submittedName>
</protein>
<evidence type="ECO:0000259" key="1">
    <source>
        <dbReference type="Pfam" id="PF18257"/>
    </source>
</evidence>
<reference evidence="2 3" key="1">
    <citation type="submission" date="2018-06" db="EMBL/GenBank/DDBJ databases">
        <authorList>
            <consortium name="Pathogen Informatics"/>
            <person name="Doyle S."/>
        </authorList>
    </citation>
    <scope>NUCLEOTIDE SEQUENCE [LARGE SCALE GENOMIC DNA]</scope>
    <source>
        <strain evidence="2 3">NCTC12410</strain>
    </source>
</reference>
<organism evidence="2 3">
    <name type="scientific">Helicobacter canis</name>
    <dbReference type="NCBI Taxonomy" id="29419"/>
    <lineage>
        <taxon>Bacteria</taxon>
        <taxon>Pseudomonadati</taxon>
        <taxon>Campylobacterota</taxon>
        <taxon>Epsilonproteobacteria</taxon>
        <taxon>Campylobacterales</taxon>
        <taxon>Helicobacteraceae</taxon>
        <taxon>Helicobacter</taxon>
    </lineage>
</organism>
<dbReference type="Proteomes" id="UP000254841">
    <property type="component" value="Unassembled WGS sequence"/>
</dbReference>
<dbReference type="RefSeq" id="WP_115010791.1">
    <property type="nucleotide sequence ID" value="NZ_UGHV01000001.1"/>
</dbReference>
<dbReference type="InterPro" id="IPR036249">
    <property type="entry name" value="Thioredoxin-like_sf"/>
</dbReference>